<dbReference type="SUPFAM" id="SSF46689">
    <property type="entry name" value="Homeodomain-like"/>
    <property type="match status" value="2"/>
</dbReference>
<dbReference type="Pfam" id="PF06719">
    <property type="entry name" value="AraC_N"/>
    <property type="match status" value="1"/>
</dbReference>
<reference evidence="5" key="1">
    <citation type="journal article" date="2008" name="J. Bacteriol.">
        <title>The evolution of class 1 integrons and the rise of antibiotic resistance.</title>
        <authorList>
            <person name="Gillings M."/>
            <person name="Boucher Y."/>
            <person name="Labbate M."/>
            <person name="Holmes A."/>
            <person name="Krishnan S."/>
            <person name="Holley M."/>
            <person name="Stokes H.W."/>
        </authorList>
    </citation>
    <scope>NUCLEOTIDE SEQUENCE</scope>
</reference>
<organism evidence="5">
    <name type="scientific">Hydrogenophaga sp. PL2G6</name>
    <dbReference type="NCBI Taxonomy" id="503997"/>
    <lineage>
        <taxon>Bacteria</taxon>
        <taxon>Pseudomonadati</taxon>
        <taxon>Pseudomonadota</taxon>
        <taxon>Betaproteobacteria</taxon>
        <taxon>Burkholderiales</taxon>
        <taxon>Comamonadaceae</taxon>
        <taxon>Hydrogenophaga</taxon>
    </lineage>
</organism>
<dbReference type="GO" id="GO:0043565">
    <property type="term" value="F:sequence-specific DNA binding"/>
    <property type="evidence" value="ECO:0007669"/>
    <property type="project" value="InterPro"/>
</dbReference>
<evidence type="ECO:0000256" key="2">
    <source>
        <dbReference type="ARBA" id="ARBA00023163"/>
    </source>
</evidence>
<evidence type="ECO:0000259" key="4">
    <source>
        <dbReference type="PROSITE" id="PS01124"/>
    </source>
</evidence>
<dbReference type="InterPro" id="IPR009057">
    <property type="entry name" value="Homeodomain-like_sf"/>
</dbReference>
<dbReference type="PANTHER" id="PTHR43436">
    <property type="entry name" value="ARAC-FAMILY TRANSCRIPTIONAL REGULATOR"/>
    <property type="match status" value="1"/>
</dbReference>
<dbReference type="SMART" id="SM00342">
    <property type="entry name" value="HTH_ARAC"/>
    <property type="match status" value="1"/>
</dbReference>
<keyword evidence="2" id="KW-0804">Transcription</keyword>
<dbReference type="PROSITE" id="PS01124">
    <property type="entry name" value="HTH_ARAC_FAMILY_2"/>
    <property type="match status" value="1"/>
</dbReference>
<dbReference type="Pfam" id="PF12833">
    <property type="entry name" value="HTH_18"/>
    <property type="match status" value="1"/>
</dbReference>
<dbReference type="AlphaFoldDB" id="B4Y346"/>
<feature type="region of interest" description="Disordered" evidence="3">
    <location>
        <begin position="301"/>
        <end position="324"/>
    </location>
</feature>
<evidence type="ECO:0000256" key="1">
    <source>
        <dbReference type="ARBA" id="ARBA00023015"/>
    </source>
</evidence>
<keyword evidence="1" id="KW-0805">Transcription regulation</keyword>
<dbReference type="InterPro" id="IPR009594">
    <property type="entry name" value="Tscrpt_reg_HTH_AraC_N"/>
</dbReference>
<accession>B4Y346</accession>
<evidence type="ECO:0000256" key="3">
    <source>
        <dbReference type="SAM" id="MobiDB-lite"/>
    </source>
</evidence>
<evidence type="ECO:0000313" key="5">
    <source>
        <dbReference type="EMBL" id="ACB13022.1"/>
    </source>
</evidence>
<proteinExistence type="predicted"/>
<dbReference type="GO" id="GO:0003700">
    <property type="term" value="F:DNA-binding transcription factor activity"/>
    <property type="evidence" value="ECO:0007669"/>
    <property type="project" value="InterPro"/>
</dbReference>
<feature type="domain" description="HTH araC/xylS-type" evidence="4">
    <location>
        <begin position="188"/>
        <end position="286"/>
    </location>
</feature>
<name>B4Y346_9BURK</name>
<feature type="compositionally biased region" description="Polar residues" evidence="3">
    <location>
        <begin position="309"/>
        <end position="324"/>
    </location>
</feature>
<protein>
    <submittedName>
        <fullName evidence="5">Putative AraC family transcriptional regulator</fullName>
    </submittedName>
</protein>
<dbReference type="EMBL" id="EU327989">
    <property type="protein sequence ID" value="ACB13022.1"/>
    <property type="molecule type" value="Genomic_DNA"/>
</dbReference>
<dbReference type="PANTHER" id="PTHR43436:SF1">
    <property type="entry name" value="TRANSCRIPTIONAL REGULATORY PROTEIN"/>
    <property type="match status" value="1"/>
</dbReference>
<dbReference type="InterPro" id="IPR018060">
    <property type="entry name" value="HTH_AraC"/>
</dbReference>
<dbReference type="Gene3D" id="1.10.10.60">
    <property type="entry name" value="Homeodomain-like"/>
    <property type="match status" value="1"/>
</dbReference>
<sequence length="324" mass="35510">MRALFDRHAPADGFFPSPVAGLQLIRASAPTDPLSVFYRPALCLVLGGRKRVFLNNQITEYGSDGHLVISQDLPALGQVVEASPLEPYLCVHLRFEQAEINRIVLEHGPPQEPEGASTRAARGLYVEPSSAALLDAILRLVRLLDAPADQPTLEPLIRRGIVHRLLSSANGWRLARTARTGCCDHRIARGLEVLRARFRETIGVRELADIAHLSLPAMNLNFKAVTSFTPLQYVKQLRLQEARRLVVSTEMDAAAVAMTIGYDSPSEFSREYARMFGEPPSRDRARLRVSPSAFLLQGMTASDRPHLQGSGTASATMDAQGVAT</sequence>